<dbReference type="EMBL" id="KZ269991">
    <property type="protein sequence ID" value="OZC09794.1"/>
    <property type="molecule type" value="Genomic_DNA"/>
</dbReference>
<evidence type="ECO:0000313" key="2">
    <source>
        <dbReference type="Proteomes" id="UP000242913"/>
    </source>
</evidence>
<gene>
    <name evidence="1" type="ORF">X798_03197</name>
</gene>
<reference evidence="1 2" key="1">
    <citation type="submission" date="2015-12" db="EMBL/GenBank/DDBJ databases">
        <title>Draft genome of the nematode, Onchocerca flexuosa.</title>
        <authorList>
            <person name="Mitreva M."/>
        </authorList>
    </citation>
    <scope>NUCLEOTIDE SEQUENCE [LARGE SCALE GENOMIC DNA]</scope>
    <source>
        <strain evidence="1">Red Deer</strain>
    </source>
</reference>
<sequence length="128" mass="14392">MEAQGSEAISSQNRGLDNGLDVGGWHDLWGVKLGVFLTASPMFNFFYDNVQAVRLETAFAGTSGLEFTFGRSRNTMPLSFFWMLFIPFQIMERSLVKVLCKRLLASDSKIKSKQVELENEVAIKMSTL</sequence>
<proteinExistence type="predicted"/>
<keyword evidence="2" id="KW-1185">Reference proteome</keyword>
<organism evidence="1 2">
    <name type="scientific">Onchocerca flexuosa</name>
    <dbReference type="NCBI Taxonomy" id="387005"/>
    <lineage>
        <taxon>Eukaryota</taxon>
        <taxon>Metazoa</taxon>
        <taxon>Ecdysozoa</taxon>
        <taxon>Nematoda</taxon>
        <taxon>Chromadorea</taxon>
        <taxon>Rhabditida</taxon>
        <taxon>Spirurina</taxon>
        <taxon>Spiruromorpha</taxon>
        <taxon>Filarioidea</taxon>
        <taxon>Onchocercidae</taxon>
        <taxon>Onchocerca</taxon>
    </lineage>
</organism>
<dbReference type="AlphaFoldDB" id="A0A238BXN0"/>
<evidence type="ECO:0000313" key="1">
    <source>
        <dbReference type="EMBL" id="OZC09794.1"/>
    </source>
</evidence>
<dbReference type="Proteomes" id="UP000242913">
    <property type="component" value="Unassembled WGS sequence"/>
</dbReference>
<accession>A0A238BXN0</accession>
<name>A0A238BXN0_9BILA</name>
<protein>
    <submittedName>
        <fullName evidence="1">Uncharacterized protein</fullName>
    </submittedName>
</protein>